<organism evidence="3 4">
    <name type="scientific">Halogranum salarium B-1</name>
    <dbReference type="NCBI Taxonomy" id="1210908"/>
    <lineage>
        <taxon>Archaea</taxon>
        <taxon>Methanobacteriati</taxon>
        <taxon>Methanobacteriota</taxon>
        <taxon>Stenosarchaea group</taxon>
        <taxon>Halobacteria</taxon>
        <taxon>Halobacteriales</taxon>
        <taxon>Haloferacaceae</taxon>
    </lineage>
</organism>
<dbReference type="RefSeq" id="WP_009732943.1">
    <property type="nucleotide sequence ID" value="NZ_ALJD01000009.1"/>
</dbReference>
<gene>
    <name evidence="3" type="ORF">HSB1_35540</name>
</gene>
<dbReference type="PATRIC" id="fig|1210908.3.peg.3386"/>
<evidence type="ECO:0000313" key="4">
    <source>
        <dbReference type="Proteomes" id="UP000007813"/>
    </source>
</evidence>
<keyword evidence="2" id="KW-0472">Membrane</keyword>
<feature type="transmembrane region" description="Helical" evidence="2">
    <location>
        <begin position="54"/>
        <end position="78"/>
    </location>
</feature>
<dbReference type="EMBL" id="ALJD01000009">
    <property type="protein sequence ID" value="EJN58137.1"/>
    <property type="molecule type" value="Genomic_DNA"/>
</dbReference>
<sequence>MPGLGDARGRSPANDSLRERCVALFSSRDGQTRQGPLVTHELVNGLLLLMGVRLLLTGVFVYLVSSNPLLVVLFHLVLSIPRLVRRFSADDGRIANWRDELTDRLPVLQSSESERTARSSRSSRSSPMSRTSRSRSSRSSRSRSTKERL</sequence>
<dbReference type="AlphaFoldDB" id="J3EUN9"/>
<evidence type="ECO:0000313" key="3">
    <source>
        <dbReference type="EMBL" id="EJN58137.1"/>
    </source>
</evidence>
<keyword evidence="2" id="KW-1133">Transmembrane helix</keyword>
<comment type="caution">
    <text evidence="3">The sequence shown here is derived from an EMBL/GenBank/DDBJ whole genome shotgun (WGS) entry which is preliminary data.</text>
</comment>
<keyword evidence="2" id="KW-0812">Transmembrane</keyword>
<proteinExistence type="predicted"/>
<feature type="compositionally biased region" description="Basic residues" evidence="1">
    <location>
        <begin position="132"/>
        <end position="143"/>
    </location>
</feature>
<evidence type="ECO:0000256" key="1">
    <source>
        <dbReference type="SAM" id="MobiDB-lite"/>
    </source>
</evidence>
<protein>
    <submittedName>
        <fullName evidence="3">Uncharacterized protein</fullName>
    </submittedName>
</protein>
<name>J3EUN9_9EURY</name>
<accession>J3EUN9</accession>
<dbReference type="Proteomes" id="UP000007813">
    <property type="component" value="Unassembled WGS sequence"/>
</dbReference>
<evidence type="ECO:0000256" key="2">
    <source>
        <dbReference type="SAM" id="Phobius"/>
    </source>
</evidence>
<feature type="compositionally biased region" description="Low complexity" evidence="1">
    <location>
        <begin position="119"/>
        <end position="131"/>
    </location>
</feature>
<feature type="region of interest" description="Disordered" evidence="1">
    <location>
        <begin position="108"/>
        <end position="149"/>
    </location>
</feature>
<reference evidence="3 4" key="1">
    <citation type="journal article" date="2012" name="J. Bacteriol.">
        <title>Draft Genome Sequence of the Extremely Halophilic Archaeon Halogranum salarium B-1T.</title>
        <authorList>
            <person name="Kim K.K."/>
            <person name="Lee K.C."/>
            <person name="Lee J.S."/>
        </authorList>
    </citation>
    <scope>NUCLEOTIDE SEQUENCE [LARGE SCALE GENOMIC DNA]</scope>
    <source>
        <strain evidence="3 4">B-1</strain>
    </source>
</reference>